<evidence type="ECO:0000313" key="2">
    <source>
        <dbReference type="EMBL" id="CAH7668463.1"/>
    </source>
</evidence>
<comment type="caution">
    <text evidence="2">The sequence shown here is derived from an EMBL/GenBank/DDBJ whole genome shotgun (WGS) entry which is preliminary data.</text>
</comment>
<evidence type="ECO:0000313" key="3">
    <source>
        <dbReference type="Proteomes" id="UP001153365"/>
    </source>
</evidence>
<dbReference type="EMBL" id="CALTRL010000528">
    <property type="protein sequence ID" value="CAH7668463.1"/>
    <property type="molecule type" value="Genomic_DNA"/>
</dbReference>
<keyword evidence="3" id="KW-1185">Reference proteome</keyword>
<name>A0AAV0AKK2_PHAPC</name>
<sequence length="112" mass="12534">MKSSSALLKKILFLVGMIPAVLSVSLGAHRSLHSSDIVEFSKNVACRRPITCQHGTRTGNSCGKLNSQKRYRCKFKNCRRKGILVRSSCNQLHKASECPEDCPQKIILYQNI</sequence>
<feature type="signal peptide" evidence="1">
    <location>
        <begin position="1"/>
        <end position="23"/>
    </location>
</feature>
<protein>
    <recommendedName>
        <fullName evidence="4">Secreted protein</fullName>
    </recommendedName>
</protein>
<feature type="chain" id="PRO_5043661894" description="Secreted protein" evidence="1">
    <location>
        <begin position="24"/>
        <end position="112"/>
    </location>
</feature>
<dbReference type="AlphaFoldDB" id="A0AAV0AKK2"/>
<feature type="non-terminal residue" evidence="2">
    <location>
        <position position="112"/>
    </location>
</feature>
<feature type="non-terminal residue" evidence="2">
    <location>
        <position position="1"/>
    </location>
</feature>
<reference evidence="2" key="1">
    <citation type="submission" date="2022-06" db="EMBL/GenBank/DDBJ databases">
        <authorList>
            <consortium name="SYNGENTA / RWTH Aachen University"/>
        </authorList>
    </citation>
    <scope>NUCLEOTIDE SEQUENCE</scope>
</reference>
<accession>A0AAV0AKK2</accession>
<evidence type="ECO:0000256" key="1">
    <source>
        <dbReference type="SAM" id="SignalP"/>
    </source>
</evidence>
<evidence type="ECO:0008006" key="4">
    <source>
        <dbReference type="Google" id="ProtNLM"/>
    </source>
</evidence>
<organism evidence="2 3">
    <name type="scientific">Phakopsora pachyrhizi</name>
    <name type="common">Asian soybean rust disease fungus</name>
    <dbReference type="NCBI Taxonomy" id="170000"/>
    <lineage>
        <taxon>Eukaryota</taxon>
        <taxon>Fungi</taxon>
        <taxon>Dikarya</taxon>
        <taxon>Basidiomycota</taxon>
        <taxon>Pucciniomycotina</taxon>
        <taxon>Pucciniomycetes</taxon>
        <taxon>Pucciniales</taxon>
        <taxon>Phakopsoraceae</taxon>
        <taxon>Phakopsora</taxon>
    </lineage>
</organism>
<proteinExistence type="predicted"/>
<gene>
    <name evidence="2" type="ORF">PPACK8108_LOCUS2974</name>
</gene>
<dbReference type="Proteomes" id="UP001153365">
    <property type="component" value="Unassembled WGS sequence"/>
</dbReference>
<keyword evidence="1" id="KW-0732">Signal</keyword>